<proteinExistence type="predicted"/>
<protein>
    <recommendedName>
        <fullName evidence="3">Aminoglycoside-2''-adenylyltransferase</fullName>
    </recommendedName>
</protein>
<dbReference type="InterPro" id="IPR043519">
    <property type="entry name" value="NT_sf"/>
</dbReference>
<dbReference type="Proteomes" id="UP001500730">
    <property type="component" value="Unassembled WGS sequence"/>
</dbReference>
<keyword evidence="2" id="KW-1185">Reference proteome</keyword>
<evidence type="ECO:0000313" key="2">
    <source>
        <dbReference type="Proteomes" id="UP001500730"/>
    </source>
</evidence>
<accession>A0ABN3MF49</accession>
<gene>
    <name evidence="1" type="ORF">GCM10009858_42900</name>
</gene>
<name>A0ABN3MF49_9MICO</name>
<evidence type="ECO:0000313" key="1">
    <source>
        <dbReference type="EMBL" id="GAA2500021.1"/>
    </source>
</evidence>
<dbReference type="SUPFAM" id="SSF81301">
    <property type="entry name" value="Nucleotidyltransferase"/>
    <property type="match status" value="1"/>
</dbReference>
<sequence length="202" mass="23251">MSEEEFQRVYGRLDPLSPSELRSLLDGLDVPWWVAGGWAVEAFTGVPRHHEDIDAAVFRRDLAAVRAHLEPHFHLWAAGDRGLLHLAPGREMPDDAEQVWFREHALAPWRGEVLLNRDVEGRWQFKRDPSVVLDLADATWHREGVRYLRPELVLAHKVKATRAKDDADLEAALPLLDVSQRAFLTDVVVRHAPDHPWRRRLI</sequence>
<dbReference type="Pfam" id="PF10706">
    <property type="entry name" value="Aminoglyc_resit"/>
    <property type="match status" value="1"/>
</dbReference>
<dbReference type="InterPro" id="IPR019646">
    <property type="entry name" value="Aminoglyc_AdlTrfase"/>
</dbReference>
<dbReference type="EMBL" id="BAAARE010000028">
    <property type="protein sequence ID" value="GAA2500021.1"/>
    <property type="molecule type" value="Genomic_DNA"/>
</dbReference>
<evidence type="ECO:0008006" key="3">
    <source>
        <dbReference type="Google" id="ProtNLM"/>
    </source>
</evidence>
<dbReference type="Gene3D" id="3.30.460.40">
    <property type="match status" value="1"/>
</dbReference>
<reference evidence="1 2" key="1">
    <citation type="journal article" date="2019" name="Int. J. Syst. Evol. Microbiol.">
        <title>The Global Catalogue of Microorganisms (GCM) 10K type strain sequencing project: providing services to taxonomists for standard genome sequencing and annotation.</title>
        <authorList>
            <consortium name="The Broad Institute Genomics Platform"/>
            <consortium name="The Broad Institute Genome Sequencing Center for Infectious Disease"/>
            <person name="Wu L."/>
            <person name="Ma J."/>
        </authorList>
    </citation>
    <scope>NUCLEOTIDE SEQUENCE [LARGE SCALE GENOMIC DNA]</scope>
    <source>
        <strain evidence="1 2">JCM 16259</strain>
    </source>
</reference>
<organism evidence="1 2">
    <name type="scientific">Terrabacter carboxydivorans</name>
    <dbReference type="NCBI Taxonomy" id="619730"/>
    <lineage>
        <taxon>Bacteria</taxon>
        <taxon>Bacillati</taxon>
        <taxon>Actinomycetota</taxon>
        <taxon>Actinomycetes</taxon>
        <taxon>Micrococcales</taxon>
        <taxon>Intrasporangiaceae</taxon>
        <taxon>Terrabacter</taxon>
    </lineage>
</organism>
<comment type="caution">
    <text evidence="1">The sequence shown here is derived from an EMBL/GenBank/DDBJ whole genome shotgun (WGS) entry which is preliminary data.</text>
</comment>